<evidence type="ECO:0000313" key="2">
    <source>
        <dbReference type="Proteomes" id="UP000004995"/>
    </source>
</evidence>
<sequence length="35" mass="4141">MEEILHSSYRLLLISMPCHCWTLEARRASTIQTHI</sequence>
<dbReference type="InParanoid" id="K4AN12"/>
<accession>K4AN12</accession>
<reference evidence="1" key="2">
    <citation type="submission" date="2018-08" db="UniProtKB">
        <authorList>
            <consortium name="EnsemblPlants"/>
        </authorList>
    </citation>
    <scope>IDENTIFICATION</scope>
    <source>
        <strain evidence="1">Yugu1</strain>
    </source>
</reference>
<dbReference type="EnsemblPlants" id="KQK91035">
    <property type="protein sequence ID" value="KQK91035"/>
    <property type="gene ID" value="SETIT_040308mg"/>
</dbReference>
<keyword evidence="2" id="KW-1185">Reference proteome</keyword>
<dbReference type="HOGENOM" id="CLU_3369398_0_0_1"/>
<name>K4AN12_SETIT</name>
<dbReference type="Proteomes" id="UP000004995">
    <property type="component" value="Unassembled WGS sequence"/>
</dbReference>
<evidence type="ECO:0000313" key="1">
    <source>
        <dbReference type="EnsemblPlants" id="KQK91035"/>
    </source>
</evidence>
<organism evidence="1 2">
    <name type="scientific">Setaria italica</name>
    <name type="common">Foxtail millet</name>
    <name type="synonym">Panicum italicum</name>
    <dbReference type="NCBI Taxonomy" id="4555"/>
    <lineage>
        <taxon>Eukaryota</taxon>
        <taxon>Viridiplantae</taxon>
        <taxon>Streptophyta</taxon>
        <taxon>Embryophyta</taxon>
        <taxon>Tracheophyta</taxon>
        <taxon>Spermatophyta</taxon>
        <taxon>Magnoliopsida</taxon>
        <taxon>Liliopsida</taxon>
        <taxon>Poales</taxon>
        <taxon>Poaceae</taxon>
        <taxon>PACMAD clade</taxon>
        <taxon>Panicoideae</taxon>
        <taxon>Panicodae</taxon>
        <taxon>Paniceae</taxon>
        <taxon>Cenchrinae</taxon>
        <taxon>Setaria</taxon>
    </lineage>
</organism>
<dbReference type="EMBL" id="AGNK02005999">
    <property type="status" value="NOT_ANNOTATED_CDS"/>
    <property type="molecule type" value="Genomic_DNA"/>
</dbReference>
<dbReference type="AlphaFoldDB" id="K4AN12"/>
<proteinExistence type="predicted"/>
<dbReference type="Gramene" id="KQK91035">
    <property type="protein sequence ID" value="KQK91035"/>
    <property type="gene ID" value="SETIT_040308mg"/>
</dbReference>
<reference evidence="2" key="1">
    <citation type="journal article" date="2012" name="Nat. Biotechnol.">
        <title>Reference genome sequence of the model plant Setaria.</title>
        <authorList>
            <person name="Bennetzen J.L."/>
            <person name="Schmutz J."/>
            <person name="Wang H."/>
            <person name="Percifield R."/>
            <person name="Hawkins J."/>
            <person name="Pontaroli A.C."/>
            <person name="Estep M."/>
            <person name="Feng L."/>
            <person name="Vaughn J.N."/>
            <person name="Grimwood J."/>
            <person name="Jenkins J."/>
            <person name="Barry K."/>
            <person name="Lindquist E."/>
            <person name="Hellsten U."/>
            <person name="Deshpande S."/>
            <person name="Wang X."/>
            <person name="Wu X."/>
            <person name="Mitros T."/>
            <person name="Triplett J."/>
            <person name="Yang X."/>
            <person name="Ye C.Y."/>
            <person name="Mauro-Herrera M."/>
            <person name="Wang L."/>
            <person name="Li P."/>
            <person name="Sharma M."/>
            <person name="Sharma R."/>
            <person name="Ronald P.C."/>
            <person name="Panaud O."/>
            <person name="Kellogg E.A."/>
            <person name="Brutnell T.P."/>
            <person name="Doust A.N."/>
            <person name="Tuskan G.A."/>
            <person name="Rokhsar D."/>
            <person name="Devos K.M."/>
        </authorList>
    </citation>
    <scope>NUCLEOTIDE SEQUENCE [LARGE SCALE GENOMIC DNA]</scope>
    <source>
        <strain evidence="2">cv. Yugu1</strain>
    </source>
</reference>
<protein>
    <submittedName>
        <fullName evidence="1">Uncharacterized protein</fullName>
    </submittedName>
</protein>